<dbReference type="Gene3D" id="1.25.40.20">
    <property type="entry name" value="Ankyrin repeat-containing domain"/>
    <property type="match status" value="1"/>
</dbReference>
<name>A0ABP0HFH5_9DINO</name>
<protein>
    <submittedName>
        <fullName evidence="4">Uncharacterized protein</fullName>
    </submittedName>
</protein>
<evidence type="ECO:0000256" key="2">
    <source>
        <dbReference type="ARBA" id="ARBA00023043"/>
    </source>
</evidence>
<dbReference type="PROSITE" id="PS50088">
    <property type="entry name" value="ANK_REPEAT"/>
    <property type="match status" value="2"/>
</dbReference>
<feature type="repeat" description="ANK" evidence="3">
    <location>
        <begin position="41"/>
        <end position="73"/>
    </location>
</feature>
<dbReference type="SMART" id="SM00248">
    <property type="entry name" value="ANK"/>
    <property type="match status" value="3"/>
</dbReference>
<feature type="repeat" description="ANK" evidence="3">
    <location>
        <begin position="105"/>
        <end position="137"/>
    </location>
</feature>
<evidence type="ECO:0000256" key="1">
    <source>
        <dbReference type="ARBA" id="ARBA00022737"/>
    </source>
</evidence>
<dbReference type="SUPFAM" id="SSF48403">
    <property type="entry name" value="Ankyrin repeat"/>
    <property type="match status" value="1"/>
</dbReference>
<sequence>MEVPSWLLQRGAALHSAAEGGHSRVIRQLLRARAQFQLDASGRQPLHLAATAGHVAAAQQLLEADADPTVASARQEQPLHLATSSCRLTHLLLAFRAAVSAEDHEGVQAIHWAAASGSHCVVRALLASKASLASGDRVHGGQPIHWAAANGRVKMVPMHWAAGNGQRQAAEELRDLVWRAVSKRVLGWPPNAAGQSRGGFVYKGSICFLSRHGDLGCIMCILSISEPDKFSEAPS</sequence>
<dbReference type="InterPro" id="IPR002110">
    <property type="entry name" value="Ankyrin_rpt"/>
</dbReference>
<accession>A0ABP0HFH5</accession>
<evidence type="ECO:0000313" key="4">
    <source>
        <dbReference type="EMBL" id="CAK8988622.1"/>
    </source>
</evidence>
<reference evidence="4 5" key="1">
    <citation type="submission" date="2024-02" db="EMBL/GenBank/DDBJ databases">
        <authorList>
            <person name="Chen Y."/>
            <person name="Shah S."/>
            <person name="Dougan E. K."/>
            <person name="Thang M."/>
            <person name="Chan C."/>
        </authorList>
    </citation>
    <scope>NUCLEOTIDE SEQUENCE [LARGE SCALE GENOMIC DNA]</scope>
</reference>
<dbReference type="PANTHER" id="PTHR24201:SF16">
    <property type="entry name" value="ANKYRIN-1-LIKE-RELATED"/>
    <property type="match status" value="1"/>
</dbReference>
<organism evidence="4 5">
    <name type="scientific">Durusdinium trenchii</name>
    <dbReference type="NCBI Taxonomy" id="1381693"/>
    <lineage>
        <taxon>Eukaryota</taxon>
        <taxon>Sar</taxon>
        <taxon>Alveolata</taxon>
        <taxon>Dinophyceae</taxon>
        <taxon>Suessiales</taxon>
        <taxon>Symbiodiniaceae</taxon>
        <taxon>Durusdinium</taxon>
    </lineage>
</organism>
<keyword evidence="2 3" id="KW-0040">ANK repeat</keyword>
<dbReference type="Pfam" id="PF12796">
    <property type="entry name" value="Ank_2"/>
    <property type="match status" value="2"/>
</dbReference>
<gene>
    <name evidence="4" type="ORF">CCMP2556_LOCUS1327</name>
</gene>
<evidence type="ECO:0000256" key="3">
    <source>
        <dbReference type="PROSITE-ProRule" id="PRU00023"/>
    </source>
</evidence>
<keyword evidence="1" id="KW-0677">Repeat</keyword>
<dbReference type="PANTHER" id="PTHR24201">
    <property type="entry name" value="ANK_REP_REGION DOMAIN-CONTAINING PROTEIN"/>
    <property type="match status" value="1"/>
</dbReference>
<keyword evidence="5" id="KW-1185">Reference proteome</keyword>
<dbReference type="InterPro" id="IPR050776">
    <property type="entry name" value="Ank_Repeat/CDKN_Inhibitor"/>
</dbReference>
<dbReference type="PROSITE" id="PS50297">
    <property type="entry name" value="ANK_REP_REGION"/>
    <property type="match status" value="1"/>
</dbReference>
<comment type="caution">
    <text evidence="4">The sequence shown here is derived from an EMBL/GenBank/DDBJ whole genome shotgun (WGS) entry which is preliminary data.</text>
</comment>
<evidence type="ECO:0000313" key="5">
    <source>
        <dbReference type="Proteomes" id="UP001642484"/>
    </source>
</evidence>
<proteinExistence type="predicted"/>
<dbReference type="EMBL" id="CAXAMN010000447">
    <property type="protein sequence ID" value="CAK8988622.1"/>
    <property type="molecule type" value="Genomic_DNA"/>
</dbReference>
<dbReference type="InterPro" id="IPR036770">
    <property type="entry name" value="Ankyrin_rpt-contain_sf"/>
</dbReference>
<dbReference type="Proteomes" id="UP001642484">
    <property type="component" value="Unassembled WGS sequence"/>
</dbReference>